<dbReference type="EMBL" id="HG793180">
    <property type="protein sequence ID" value="CRL30284.1"/>
    <property type="molecule type" value="Genomic_DNA"/>
</dbReference>
<protein>
    <submittedName>
        <fullName evidence="1">Str. FM013</fullName>
    </submittedName>
</protein>
<evidence type="ECO:0000313" key="1">
    <source>
        <dbReference type="EMBL" id="CRL30284.1"/>
    </source>
</evidence>
<accession>A0A0G4PVT0</accession>
<name>A0A0G4PVT0_PENC3</name>
<keyword evidence="2" id="KW-1185">Reference proteome</keyword>
<organism evidence="1 2">
    <name type="scientific">Penicillium camemberti (strain FM 013)</name>
    <dbReference type="NCBI Taxonomy" id="1429867"/>
    <lineage>
        <taxon>Eukaryota</taxon>
        <taxon>Fungi</taxon>
        <taxon>Dikarya</taxon>
        <taxon>Ascomycota</taxon>
        <taxon>Pezizomycotina</taxon>
        <taxon>Eurotiomycetes</taxon>
        <taxon>Eurotiomycetidae</taxon>
        <taxon>Eurotiales</taxon>
        <taxon>Aspergillaceae</taxon>
        <taxon>Penicillium</taxon>
    </lineage>
</organism>
<dbReference type="AlphaFoldDB" id="A0A0G4PVT0"/>
<proteinExistence type="predicted"/>
<evidence type="ECO:0000313" key="2">
    <source>
        <dbReference type="Proteomes" id="UP000053732"/>
    </source>
</evidence>
<reference evidence="1 2" key="1">
    <citation type="journal article" date="2014" name="Nat. Commun.">
        <title>Multiple recent horizontal transfers of a large genomic region in cheese making fungi.</title>
        <authorList>
            <person name="Cheeseman K."/>
            <person name="Ropars J."/>
            <person name="Renault P."/>
            <person name="Dupont J."/>
            <person name="Gouzy J."/>
            <person name="Branca A."/>
            <person name="Abraham A.L."/>
            <person name="Ceppi M."/>
            <person name="Conseiller E."/>
            <person name="Debuchy R."/>
            <person name="Malagnac F."/>
            <person name="Goarin A."/>
            <person name="Silar P."/>
            <person name="Lacoste S."/>
            <person name="Sallet E."/>
            <person name="Bensimon A."/>
            <person name="Giraud T."/>
            <person name="Brygoo Y."/>
        </authorList>
    </citation>
    <scope>NUCLEOTIDE SEQUENCE [LARGE SCALE GENOMIC DNA]</scope>
    <source>
        <strain evidence="2">FM 013</strain>
    </source>
</reference>
<sequence>MEPSNASDYVADLERQIYGLRQILREWTPYVPPHVLVRSQIPREITSSHLLRPPVSQPLSATKHKGVSLSGLSRLEETWKKPLENFINRIPCAEKWSGAVSLPQISILDLLF</sequence>
<dbReference type="Proteomes" id="UP000053732">
    <property type="component" value="Unassembled WGS sequence"/>
</dbReference>
<gene>
    <name evidence="1" type="ORF">PCAMFM013_S047g000012</name>
</gene>